<dbReference type="GO" id="GO:0005777">
    <property type="term" value="C:peroxisome"/>
    <property type="evidence" value="ECO:0007669"/>
    <property type="project" value="TreeGrafter"/>
</dbReference>
<dbReference type="PANTHER" id="PTHR10048">
    <property type="entry name" value="PHOSPHATIDYLINOSITOL KINASE"/>
    <property type="match status" value="1"/>
</dbReference>
<dbReference type="STRING" id="5865.A7AWF1"/>
<dbReference type="SUPFAM" id="SSF56112">
    <property type="entry name" value="Protein kinase-like (PK-like)"/>
    <property type="match status" value="1"/>
</dbReference>
<dbReference type="PROSITE" id="PS50290">
    <property type="entry name" value="PI3_4_KINASE_3"/>
    <property type="match status" value="1"/>
</dbReference>
<dbReference type="GO" id="GO:0000407">
    <property type="term" value="C:phagophore assembly site"/>
    <property type="evidence" value="ECO:0007669"/>
    <property type="project" value="TreeGrafter"/>
</dbReference>
<evidence type="ECO:0000256" key="2">
    <source>
        <dbReference type="ARBA" id="ARBA00022777"/>
    </source>
</evidence>
<dbReference type="InterPro" id="IPR016024">
    <property type="entry name" value="ARM-type_fold"/>
</dbReference>
<reference evidence="6" key="3">
    <citation type="journal article" date="2021" name="Int. J. Parasitol.">
        <title>Comparative analysis of gene expression between Babesia bovis blood stages and kinetes allowed by improved genome annotation.</title>
        <authorList>
            <person name="Ueti M.W."/>
            <person name="Johnson W.C."/>
            <person name="Kappmeyer L.S."/>
            <person name="Herndon D.R."/>
            <person name="Mousel M.R."/>
            <person name="Reif K.E."/>
            <person name="Taus N.S."/>
            <person name="Ifeonu O.O."/>
            <person name="Silva J.C."/>
            <person name="Suarez C.E."/>
            <person name="Brayton K.A."/>
        </authorList>
    </citation>
    <scope>NUCLEOTIDE SEQUENCE [LARGE SCALE GENOMIC DNA]</scope>
</reference>
<dbReference type="EMBL" id="AAXT01000005">
    <property type="protein sequence ID" value="EDO05379.1"/>
    <property type="molecule type" value="Genomic_DNA"/>
</dbReference>
<dbReference type="GO" id="GO:0000045">
    <property type="term" value="P:autophagosome assembly"/>
    <property type="evidence" value="ECO:0007669"/>
    <property type="project" value="TreeGrafter"/>
</dbReference>
<evidence type="ECO:0000313" key="6">
    <source>
        <dbReference type="Proteomes" id="UP000002173"/>
    </source>
</evidence>
<name>A7AWF1_BABBO</name>
<dbReference type="GO" id="GO:0006897">
    <property type="term" value="P:endocytosis"/>
    <property type="evidence" value="ECO:0007669"/>
    <property type="project" value="TreeGrafter"/>
</dbReference>
<feature type="domain" description="PI3K/PI4K catalytic" evidence="3">
    <location>
        <begin position="847"/>
        <end position="1140"/>
    </location>
</feature>
<dbReference type="PROSITE" id="PS51545">
    <property type="entry name" value="PIK_HELICAL"/>
    <property type="match status" value="1"/>
</dbReference>
<reference evidence="5 6" key="1">
    <citation type="journal article" date="2007" name="PLoS Pathog.">
        <title>Genome sequence of Babesia bovis and comparative analysis of apicomplexan hemoprotozoa.</title>
        <authorList>
            <person name="Brayton K.A."/>
            <person name="Lau A.O.T."/>
            <person name="Herndon D.R."/>
            <person name="Hannick L."/>
            <person name="Kappmeyer L.S."/>
            <person name="Berens S.J."/>
            <person name="Bidwell S.L."/>
            <person name="Brown W.C."/>
            <person name="Crabtree J."/>
            <person name="Fadrosh D."/>
            <person name="Feldblum T."/>
            <person name="Forberger H.A."/>
            <person name="Haas B.J."/>
            <person name="Howell J.M."/>
            <person name="Khouri H."/>
            <person name="Koo H."/>
            <person name="Mann D.J."/>
            <person name="Norimine J."/>
            <person name="Paulsen I.T."/>
            <person name="Radune D."/>
            <person name="Ren Q."/>
            <person name="Smith R.K. Jr."/>
            <person name="Suarez C.E."/>
            <person name="White O."/>
            <person name="Wortman J.R."/>
            <person name="Knowles D.P. Jr."/>
            <person name="McElwain T.F."/>
            <person name="Nene V.M."/>
        </authorList>
    </citation>
    <scope>NUCLEOTIDE SEQUENCE [LARGE SCALE GENOMIC DNA]</scope>
    <source>
        <strain evidence="5">T2Bo</strain>
    </source>
</reference>
<dbReference type="InterPro" id="IPR036940">
    <property type="entry name" value="PI3/4_kinase_cat_sf"/>
</dbReference>
<dbReference type="VEuPathDB" id="PiroplasmaDB:BBOV_I002970"/>
<organism evidence="5 6">
    <name type="scientific">Babesia bovis</name>
    <dbReference type="NCBI Taxonomy" id="5865"/>
    <lineage>
        <taxon>Eukaryota</taxon>
        <taxon>Sar</taxon>
        <taxon>Alveolata</taxon>
        <taxon>Apicomplexa</taxon>
        <taxon>Aconoidasida</taxon>
        <taxon>Piroplasmida</taxon>
        <taxon>Babesiidae</taxon>
        <taxon>Babesia</taxon>
    </lineage>
</organism>
<gene>
    <name evidence="5" type="ORF">BBOV_I002970</name>
</gene>
<evidence type="ECO:0000256" key="1">
    <source>
        <dbReference type="ARBA" id="ARBA00022679"/>
    </source>
</evidence>
<dbReference type="PANTHER" id="PTHR10048:SF7">
    <property type="entry name" value="PHOSPHATIDYLINOSITOL 3-KINASE CATALYTIC SUBUNIT TYPE 3"/>
    <property type="match status" value="1"/>
</dbReference>
<dbReference type="OMA" id="SECHIAS"/>
<dbReference type="GO" id="GO:0016303">
    <property type="term" value="F:1-phosphatidylinositol-3-kinase activity"/>
    <property type="evidence" value="ECO:0007669"/>
    <property type="project" value="TreeGrafter"/>
</dbReference>
<dbReference type="EC" id="2.7.1.-" evidence="5"/>
<accession>A7AWF1</accession>
<dbReference type="Pfam" id="PF00613">
    <property type="entry name" value="PI3Ka"/>
    <property type="match status" value="1"/>
</dbReference>
<dbReference type="GO" id="GO:0034271">
    <property type="term" value="C:phosphatidylinositol 3-kinase complex, class III, type I"/>
    <property type="evidence" value="ECO:0007669"/>
    <property type="project" value="TreeGrafter"/>
</dbReference>
<dbReference type="SMART" id="SM00146">
    <property type="entry name" value="PI3Kc"/>
    <property type="match status" value="1"/>
</dbReference>
<protein>
    <submittedName>
        <fullName evidence="5">Phosphatidylinositol 3-and 4-kinase domain containing protein</fullName>
        <ecNumber evidence="5">2.7.1.-</ecNumber>
    </submittedName>
</protein>
<dbReference type="Gene3D" id="3.30.1010.10">
    <property type="entry name" value="Phosphatidylinositol 3-kinase Catalytic Subunit, Chain A, domain 4"/>
    <property type="match status" value="1"/>
</dbReference>
<dbReference type="Gene3D" id="1.10.1070.11">
    <property type="entry name" value="Phosphatidylinositol 3-/4-kinase, catalytic domain"/>
    <property type="match status" value="1"/>
</dbReference>
<dbReference type="AlphaFoldDB" id="A7AWF1"/>
<dbReference type="InParanoid" id="A7AWF1"/>
<keyword evidence="6" id="KW-1185">Reference proteome</keyword>
<evidence type="ECO:0000259" key="4">
    <source>
        <dbReference type="PROSITE" id="PS51545"/>
    </source>
</evidence>
<dbReference type="InterPro" id="IPR057756">
    <property type="entry name" value="PI3-kinase_type3/VPS34_cat"/>
</dbReference>
<reference evidence="6" key="2">
    <citation type="journal article" date="2020" name="Data Brief">
        <title>Transcriptome dataset of Babesia bovis life stages within vertebrate and invertebrate hosts.</title>
        <authorList>
            <person name="Ueti M.W."/>
            <person name="Johnson W.C."/>
            <person name="Kappmeyer L.S."/>
            <person name="Herndon D.R."/>
            <person name="Mousel M.R."/>
            <person name="Reif K.E."/>
            <person name="Taus N.S."/>
            <person name="Ifeonu O.O."/>
            <person name="Silva J.C."/>
            <person name="Suarez C.E."/>
            <person name="Brayton K.A."/>
        </authorList>
    </citation>
    <scope>NUCLEOTIDE SEQUENCE [LARGE SCALE GENOMIC DNA]</scope>
</reference>
<dbReference type="GO" id="GO:0034272">
    <property type="term" value="C:phosphatidylinositol 3-kinase complex, class III, type II"/>
    <property type="evidence" value="ECO:0007669"/>
    <property type="project" value="TreeGrafter"/>
</dbReference>
<evidence type="ECO:0000259" key="3">
    <source>
        <dbReference type="PROSITE" id="PS50290"/>
    </source>
</evidence>
<dbReference type="SUPFAM" id="SSF48371">
    <property type="entry name" value="ARM repeat"/>
    <property type="match status" value="1"/>
</dbReference>
<dbReference type="KEGG" id="bbo:BBOV_I002970"/>
<dbReference type="eggNOG" id="KOG0906">
    <property type="taxonomic scope" value="Eukaryota"/>
</dbReference>
<keyword evidence="1 5" id="KW-0808">Transferase</keyword>
<dbReference type="InterPro" id="IPR001263">
    <property type="entry name" value="PI3K_accessory_dom"/>
</dbReference>
<dbReference type="InterPro" id="IPR000403">
    <property type="entry name" value="PI3/4_kinase_cat_dom"/>
</dbReference>
<dbReference type="Gene3D" id="1.25.40.70">
    <property type="entry name" value="Phosphatidylinositol 3-kinase, accessory domain (PIK)"/>
    <property type="match status" value="1"/>
</dbReference>
<feature type="domain" description="PIK helical" evidence="4">
    <location>
        <begin position="584"/>
        <end position="763"/>
    </location>
</feature>
<dbReference type="InterPro" id="IPR011009">
    <property type="entry name" value="Kinase-like_dom_sf"/>
</dbReference>
<dbReference type="SMART" id="SM00145">
    <property type="entry name" value="PI3Ka"/>
    <property type="match status" value="1"/>
</dbReference>
<proteinExistence type="predicted"/>
<dbReference type="Proteomes" id="UP000002173">
    <property type="component" value="Unassembled WGS sequence"/>
</dbReference>
<comment type="caution">
    <text evidence="5">The sequence shown here is derived from an EMBL/GenBank/DDBJ whole genome shotgun (WGS) entry which is preliminary data.</text>
</comment>
<dbReference type="Pfam" id="PF00454">
    <property type="entry name" value="PI3_PI4_kinase"/>
    <property type="match status" value="1"/>
</dbReference>
<evidence type="ECO:0000313" key="5">
    <source>
        <dbReference type="EMBL" id="EDO05379.1"/>
    </source>
</evidence>
<keyword evidence="2 5" id="KW-0418">Kinase</keyword>
<dbReference type="InterPro" id="IPR015433">
    <property type="entry name" value="PI3/4_kinase"/>
</dbReference>
<dbReference type="GeneID" id="5477163"/>
<dbReference type="GO" id="GO:0005768">
    <property type="term" value="C:endosome"/>
    <property type="evidence" value="ECO:0007669"/>
    <property type="project" value="TreeGrafter"/>
</dbReference>
<sequence length="1151" mass="132144">MKVEQLVSECHIASLKQDIIPPDPRIHCRVVSSNELTVSLGSLIFISKPKHLKVRGDFNGKGNVVLPPEGYKRVPPSQYLSISSDVLSAIGCDTEPTSPRDEYIPENDWDFENVTYNNNVILRCAINTDQRRVSDVIEIKLKHGDFIFQSCCLPDSPKPRTKHRNTYMGGSNRRPLSGVNFMRCKIYRRPKSVPCFALKRLVKYKVKSSNQSYQRNNERLSAVYKKLMKTIGIHRGDTIPEFMDSFVKKALKRECKHCKDGSKSYTRKIEIPIILHINTLLRFRLTPECIPNCVLILSAEIYVGGELFATSATEFITGTHKVQSDMMMFSEENKIVISPLNRCTPLSCCCKVKERKICSTHTLQIQNELKSLVYFIFKYNPFLTSAKMGKYRYLLYFYLQMLTYSRMNAMNTCREVEYIALMTVGIVDFTEPLEQEDDAILQFRMALSGNTEISDQYVGNQNSADAIDHWPICVNLIADQIFEQAEIRTAKLAVRRVSTIFMTSDDPVDSLKATQCHLPQMPIPTFEMPTDLDVDVNEDFFRYDEIICKTMVHNISVYSGIFITSKGRVFLPESRDVAFLKSMLSTPLYCVGVCPDRLDSLSVNTPLGSVSYRSINKLMWRYTHILVQFSDTLPTFLRFVDWRDQKETIYALEAIYRWKYPTLGTMLELLSKDFCPPRAPEAIRIYATERIFRKYGIDDLVRVFPQLINAYGSCYVMNRLISLGSKQRTTAIMLYWALETWLRDNDIGYKNQFLRELKNEEHGNDILEGIEAQKLFRDSLRALMKPLNGETISYRKKAEIIAKSFSRSHTADAFYGLDPYVGDDGSTLFNAQIPFFTDPRWEIESLIKDKCRVIKTSKCPLILKFGLLNLGTDTTREDGSISHNTPTEWRKYDTPMRMEKRVLFKYKDDLRLDQLCQQIAMLCRTLLEGHGVKSYIFTYKVVPTSHNDGFLDIVDETKALSDILNDYGSIGGYVFEDNPSAFEEFCRRLNFVGSLAAYSAITYILGVGDRHNDNLIISRSGHVIHVDYGYILGADPKPLPAAPFKLSKELLKFMGGYNSFLYNKFKMRFYLVYSVLRHHAKLIITMLYLLLDSKLHNVNLDNIIKMESKFFLSANSISTTRKYANNLVESSAIAVSSALAETWHSYAMSWR</sequence>
<dbReference type="GO" id="GO:0048015">
    <property type="term" value="P:phosphatidylinositol-mediated signaling"/>
    <property type="evidence" value="ECO:0007669"/>
    <property type="project" value="TreeGrafter"/>
</dbReference>
<dbReference type="RefSeq" id="XP_001608947.1">
    <property type="nucleotide sequence ID" value="XM_001608897.1"/>
</dbReference>
<dbReference type="CDD" id="cd00896">
    <property type="entry name" value="PI3Kc_III"/>
    <property type="match status" value="1"/>
</dbReference>
<dbReference type="InterPro" id="IPR042236">
    <property type="entry name" value="PI3K_accessory_sf"/>
</dbReference>